<dbReference type="PANTHER" id="PTHR33738:SF1">
    <property type="entry name" value="PLANT_T7H20-70 PROTEIN"/>
    <property type="match status" value="1"/>
</dbReference>
<evidence type="ECO:0000313" key="3">
    <source>
        <dbReference type="Proteomes" id="UP001064489"/>
    </source>
</evidence>
<reference evidence="2" key="1">
    <citation type="journal article" date="2022" name="Plant J.">
        <title>Strategies of tolerance reflected in two North American maple genomes.</title>
        <authorList>
            <person name="McEvoy S.L."/>
            <person name="Sezen U.U."/>
            <person name="Trouern-Trend A."/>
            <person name="McMahon S.M."/>
            <person name="Schaberg P.G."/>
            <person name="Yang J."/>
            <person name="Wegrzyn J.L."/>
            <person name="Swenson N.G."/>
        </authorList>
    </citation>
    <scope>NUCLEOTIDE SEQUENCE</scope>
    <source>
        <strain evidence="2">91603</strain>
    </source>
</reference>
<name>A0AAD5I8U5_ACENE</name>
<feature type="region of interest" description="Disordered" evidence="1">
    <location>
        <begin position="1"/>
        <end position="89"/>
    </location>
</feature>
<dbReference type="Proteomes" id="UP001064489">
    <property type="component" value="Chromosome 11"/>
</dbReference>
<dbReference type="PANTHER" id="PTHR33738">
    <property type="entry name" value="EMB|CAB82975.1"/>
    <property type="match status" value="1"/>
</dbReference>
<accession>A0AAD5I8U5</accession>
<organism evidence="2 3">
    <name type="scientific">Acer negundo</name>
    <name type="common">Box elder</name>
    <dbReference type="NCBI Taxonomy" id="4023"/>
    <lineage>
        <taxon>Eukaryota</taxon>
        <taxon>Viridiplantae</taxon>
        <taxon>Streptophyta</taxon>
        <taxon>Embryophyta</taxon>
        <taxon>Tracheophyta</taxon>
        <taxon>Spermatophyta</taxon>
        <taxon>Magnoliopsida</taxon>
        <taxon>eudicotyledons</taxon>
        <taxon>Gunneridae</taxon>
        <taxon>Pentapetalae</taxon>
        <taxon>rosids</taxon>
        <taxon>malvids</taxon>
        <taxon>Sapindales</taxon>
        <taxon>Sapindaceae</taxon>
        <taxon>Hippocastanoideae</taxon>
        <taxon>Acereae</taxon>
        <taxon>Acer</taxon>
    </lineage>
</organism>
<dbReference type="AlphaFoldDB" id="A0AAD5I8U5"/>
<sequence length="143" mass="15488">MEGRKKVGSASSITNELFGSKESSSSGIFGAIFAPPSKVLGRESLRSDSMEKKQDNSKESWNTKPGAPGDASKGYESETQGTPNKDMSSLIPRALELTMGIKKTGEKMIPGVLQEEIGGKDLSIIKGWLAEEYILVKVHRKIE</sequence>
<evidence type="ECO:0000256" key="1">
    <source>
        <dbReference type="SAM" id="MobiDB-lite"/>
    </source>
</evidence>
<comment type="caution">
    <text evidence="2">The sequence shown here is derived from an EMBL/GenBank/DDBJ whole genome shotgun (WGS) entry which is preliminary data.</text>
</comment>
<proteinExistence type="predicted"/>
<dbReference type="EMBL" id="JAJSOW010000108">
    <property type="protein sequence ID" value="KAI9153606.1"/>
    <property type="molecule type" value="Genomic_DNA"/>
</dbReference>
<feature type="compositionally biased region" description="Polar residues" evidence="1">
    <location>
        <begin position="9"/>
        <end position="27"/>
    </location>
</feature>
<reference evidence="2" key="2">
    <citation type="submission" date="2023-02" db="EMBL/GenBank/DDBJ databases">
        <authorList>
            <person name="Swenson N.G."/>
            <person name="Wegrzyn J.L."/>
            <person name="Mcevoy S.L."/>
        </authorList>
    </citation>
    <scope>NUCLEOTIDE SEQUENCE</scope>
    <source>
        <strain evidence="2">91603</strain>
        <tissue evidence="2">Leaf</tissue>
    </source>
</reference>
<protein>
    <submittedName>
        <fullName evidence="2">Uncharacterized protein</fullName>
    </submittedName>
</protein>
<feature type="compositionally biased region" description="Basic and acidic residues" evidence="1">
    <location>
        <begin position="40"/>
        <end position="58"/>
    </location>
</feature>
<feature type="compositionally biased region" description="Polar residues" evidence="1">
    <location>
        <begin position="77"/>
        <end position="87"/>
    </location>
</feature>
<evidence type="ECO:0000313" key="2">
    <source>
        <dbReference type="EMBL" id="KAI9153606.1"/>
    </source>
</evidence>
<gene>
    <name evidence="2" type="ORF">LWI28_013808</name>
</gene>
<keyword evidence="3" id="KW-1185">Reference proteome</keyword>